<feature type="domain" description="Myb/SANT-like" evidence="1">
    <location>
        <begin position="109"/>
        <end position="203"/>
    </location>
</feature>
<dbReference type="PANTHER" id="PTHR46929">
    <property type="entry name" value="EXPRESSED PROTEIN"/>
    <property type="match status" value="1"/>
</dbReference>
<dbReference type="EMBL" id="CP097507">
    <property type="protein sequence ID" value="URE05933.1"/>
    <property type="molecule type" value="Genomic_DNA"/>
</dbReference>
<sequence length="404" mass="46572">MLRITSDVAYGSAARESRAEKEKALKDLLTPLVDRATRRGCWRRRHLGIGLIFADRGQCRVNSTRDFWLTQSKKKVLFSLISMFYVLGIRGASKLKRKEVATSNQARVYWTREHDRVLIDLMLEQALSGARAGASFTREAWFDMVDRFNERTRLQYDVDHLKNRFRFYKREFRIVNGIKNHPGFSWDHKLQIVITDDDEWSQYVAKSPEAKLYRTRQTPFFNELEVICGSSISKGNDASSSRIPDTADKDANANLIEGDGTFNSFVETPEISNYPVATSDILARLPQDTQEAENINAPQASTFSTLRGSSRKSRRQADGALQALREFAEASRRQASMREEAQDKKLSLLDDCLEELNLMKDIDNELYVKALFIFKEEYNQHIFLKTTGVRRLMWLRAVTKDINL</sequence>
<dbReference type="AlphaFoldDB" id="A0A9E7K4B2"/>
<dbReference type="PANTHER" id="PTHR46929:SF3">
    <property type="entry name" value="MYB_SANT-LIKE DOMAIN-CONTAINING PROTEIN"/>
    <property type="match status" value="1"/>
</dbReference>
<proteinExistence type="predicted"/>
<reference evidence="2" key="1">
    <citation type="submission" date="2022-05" db="EMBL/GenBank/DDBJ databases">
        <title>The Musa troglodytarum L. genome provides insights into the mechanism of non-climacteric behaviour and enrichment of carotenoids.</title>
        <authorList>
            <person name="Wang J."/>
        </authorList>
    </citation>
    <scope>NUCLEOTIDE SEQUENCE</scope>
    <source>
        <tissue evidence="2">Leaf</tissue>
    </source>
</reference>
<name>A0A9E7K4B2_9LILI</name>
<evidence type="ECO:0000259" key="1">
    <source>
        <dbReference type="Pfam" id="PF12776"/>
    </source>
</evidence>
<gene>
    <name evidence="2" type="ORF">MUK42_22696</name>
</gene>
<keyword evidence="3" id="KW-1185">Reference proteome</keyword>
<accession>A0A9E7K4B2</accession>
<evidence type="ECO:0000313" key="2">
    <source>
        <dbReference type="EMBL" id="URE05933.1"/>
    </source>
</evidence>
<dbReference type="InterPro" id="IPR024752">
    <property type="entry name" value="Myb/SANT-like_dom"/>
</dbReference>
<dbReference type="OrthoDB" id="686198at2759"/>
<evidence type="ECO:0000313" key="3">
    <source>
        <dbReference type="Proteomes" id="UP001055439"/>
    </source>
</evidence>
<organism evidence="2 3">
    <name type="scientific">Musa troglodytarum</name>
    <name type="common">fe'i banana</name>
    <dbReference type="NCBI Taxonomy" id="320322"/>
    <lineage>
        <taxon>Eukaryota</taxon>
        <taxon>Viridiplantae</taxon>
        <taxon>Streptophyta</taxon>
        <taxon>Embryophyta</taxon>
        <taxon>Tracheophyta</taxon>
        <taxon>Spermatophyta</taxon>
        <taxon>Magnoliopsida</taxon>
        <taxon>Liliopsida</taxon>
        <taxon>Zingiberales</taxon>
        <taxon>Musaceae</taxon>
        <taxon>Musa</taxon>
    </lineage>
</organism>
<dbReference type="Pfam" id="PF12776">
    <property type="entry name" value="Myb_DNA-bind_3"/>
    <property type="match status" value="1"/>
</dbReference>
<dbReference type="Proteomes" id="UP001055439">
    <property type="component" value="Chromosome 5"/>
</dbReference>
<protein>
    <recommendedName>
        <fullName evidence="1">Myb/SANT-like domain-containing protein</fullName>
    </recommendedName>
</protein>